<gene>
    <name evidence="2" type="ORF">SAMN04489745_2267</name>
</gene>
<dbReference type="SUPFAM" id="SSF47413">
    <property type="entry name" value="lambda repressor-like DNA-binding domains"/>
    <property type="match status" value="1"/>
</dbReference>
<evidence type="ECO:0000259" key="1">
    <source>
        <dbReference type="Pfam" id="PF17765"/>
    </source>
</evidence>
<dbReference type="Pfam" id="PF13560">
    <property type="entry name" value="HTH_31"/>
    <property type="match status" value="1"/>
</dbReference>
<dbReference type="GO" id="GO:0003677">
    <property type="term" value="F:DNA binding"/>
    <property type="evidence" value="ECO:0007669"/>
    <property type="project" value="InterPro"/>
</dbReference>
<proteinExistence type="predicted"/>
<keyword evidence="3" id="KW-1185">Reference proteome</keyword>
<dbReference type="Proteomes" id="UP000182652">
    <property type="component" value="Unassembled WGS sequence"/>
</dbReference>
<sequence>MSTSARREEFAEFLSSRRARLRPEDVGLPRGARRRVAGLRREEVAQLAGVGLTWYTWLEQGRPIAASEQVLTSIARALLLSDDERDHLFALAGAAIPERAPMSCLNDSHHELLAKLMPYPAAAQTARFDIVAYNRSYRYLFTDFDRIPVGERNCARLLFTAPEWQKAHVDLEHAQRRIAARLRAAYGRHREYPEWQRFIQELQDASPVFRELWARGDVSGERNALKRLRHPQLGELNLSMTSLWTDETLGTRIVWFAPADAVSAERLELLARLEQDQPLTSAAA</sequence>
<dbReference type="PANTHER" id="PTHR35010">
    <property type="entry name" value="BLL4672 PROTEIN-RELATED"/>
    <property type="match status" value="1"/>
</dbReference>
<reference evidence="2 3" key="1">
    <citation type="submission" date="2016-10" db="EMBL/GenBank/DDBJ databases">
        <authorList>
            <person name="de Groot N.N."/>
        </authorList>
    </citation>
    <scope>NUCLEOTIDE SEQUENCE [LARGE SCALE GENOMIC DNA]</scope>
    <source>
        <strain evidence="2 3">DSM 10495</strain>
    </source>
</reference>
<dbReference type="STRING" id="156980.SAMN04489745_2267"/>
<dbReference type="InterPro" id="IPR010982">
    <property type="entry name" value="Lambda_DNA-bd_dom_sf"/>
</dbReference>
<dbReference type="EMBL" id="FNSN01000003">
    <property type="protein sequence ID" value="SEC18114.1"/>
    <property type="molecule type" value="Genomic_DNA"/>
</dbReference>
<dbReference type="PANTHER" id="PTHR35010:SF2">
    <property type="entry name" value="BLL4672 PROTEIN"/>
    <property type="match status" value="1"/>
</dbReference>
<dbReference type="InterPro" id="IPR001387">
    <property type="entry name" value="Cro/C1-type_HTH"/>
</dbReference>
<feature type="domain" description="MmyB-like transcription regulator ligand binding" evidence="1">
    <location>
        <begin position="107"/>
        <end position="270"/>
    </location>
</feature>
<dbReference type="InterPro" id="IPR041413">
    <property type="entry name" value="MLTR_LBD"/>
</dbReference>
<accession>A0A1H4QET8</accession>
<protein>
    <submittedName>
        <fullName evidence="2">Helix-turn-helix domain-containing protein</fullName>
    </submittedName>
</protein>
<name>A0A1H4QET8_9MICC</name>
<evidence type="ECO:0000313" key="2">
    <source>
        <dbReference type="EMBL" id="SEC18114.1"/>
    </source>
</evidence>
<dbReference type="CDD" id="cd00093">
    <property type="entry name" value="HTH_XRE"/>
    <property type="match status" value="1"/>
</dbReference>
<dbReference type="Pfam" id="PF17765">
    <property type="entry name" value="MLTR_LBD"/>
    <property type="match status" value="1"/>
</dbReference>
<evidence type="ECO:0000313" key="3">
    <source>
        <dbReference type="Proteomes" id="UP000182652"/>
    </source>
</evidence>
<organism evidence="2 3">
    <name type="scientific">Arthrobacter woluwensis</name>
    <dbReference type="NCBI Taxonomy" id="156980"/>
    <lineage>
        <taxon>Bacteria</taxon>
        <taxon>Bacillati</taxon>
        <taxon>Actinomycetota</taxon>
        <taxon>Actinomycetes</taxon>
        <taxon>Micrococcales</taxon>
        <taxon>Micrococcaceae</taxon>
        <taxon>Arthrobacter</taxon>
    </lineage>
</organism>
<dbReference type="RefSeq" id="WP_066212768.1">
    <property type="nucleotide sequence ID" value="NZ_FNSN01000003.1"/>
</dbReference>
<dbReference type="Gene3D" id="1.10.260.40">
    <property type="entry name" value="lambda repressor-like DNA-binding domains"/>
    <property type="match status" value="1"/>
</dbReference>
<dbReference type="Gene3D" id="3.30.450.180">
    <property type="match status" value="1"/>
</dbReference>
<dbReference type="AlphaFoldDB" id="A0A1H4QET8"/>